<dbReference type="AlphaFoldDB" id="A0A8D8G382"/>
<protein>
    <submittedName>
        <fullName evidence="1">(northern house mosquito) hypothetical protein</fullName>
    </submittedName>
</protein>
<organism evidence="1">
    <name type="scientific">Culex pipiens</name>
    <name type="common">House mosquito</name>
    <dbReference type="NCBI Taxonomy" id="7175"/>
    <lineage>
        <taxon>Eukaryota</taxon>
        <taxon>Metazoa</taxon>
        <taxon>Ecdysozoa</taxon>
        <taxon>Arthropoda</taxon>
        <taxon>Hexapoda</taxon>
        <taxon>Insecta</taxon>
        <taxon>Pterygota</taxon>
        <taxon>Neoptera</taxon>
        <taxon>Endopterygota</taxon>
        <taxon>Diptera</taxon>
        <taxon>Nematocera</taxon>
        <taxon>Culicoidea</taxon>
        <taxon>Culicidae</taxon>
        <taxon>Culicinae</taxon>
        <taxon>Culicini</taxon>
        <taxon>Culex</taxon>
        <taxon>Culex</taxon>
    </lineage>
</organism>
<sequence length="101" mass="11304">MLSISIRSFTRQRYSTCGLLHSPKISSSWLPLKVIRFNWGIFPRKEVITVVPFGVNVTSIIFSRGRFVPTSVSSSPVAMMVRSLMKRCIRLNCAAEACPPS</sequence>
<reference evidence="1" key="1">
    <citation type="submission" date="2021-05" db="EMBL/GenBank/DDBJ databases">
        <authorList>
            <person name="Alioto T."/>
            <person name="Alioto T."/>
            <person name="Gomez Garrido J."/>
        </authorList>
    </citation>
    <scope>NUCLEOTIDE SEQUENCE</scope>
</reference>
<name>A0A8D8G382_CULPI</name>
<evidence type="ECO:0000313" key="1">
    <source>
        <dbReference type="EMBL" id="CAG6492825.1"/>
    </source>
</evidence>
<proteinExistence type="predicted"/>
<dbReference type="EMBL" id="HBUE01121979">
    <property type="protein sequence ID" value="CAG6492823.1"/>
    <property type="molecule type" value="Transcribed_RNA"/>
</dbReference>
<accession>A0A8D8G382</accession>
<dbReference type="EMBL" id="HBUE01121983">
    <property type="protein sequence ID" value="CAG6492825.1"/>
    <property type="molecule type" value="Transcribed_RNA"/>
</dbReference>
<dbReference type="EMBL" id="HBUE01315088">
    <property type="protein sequence ID" value="CAG6585241.1"/>
    <property type="molecule type" value="Transcribed_RNA"/>
</dbReference>
<dbReference type="EMBL" id="HBUE01208738">
    <property type="protein sequence ID" value="CAG6533361.1"/>
    <property type="molecule type" value="Transcribed_RNA"/>
</dbReference>